<protein>
    <recommendedName>
        <fullName evidence="1">Methyltransferase type 12 domain-containing protein</fullName>
    </recommendedName>
</protein>
<dbReference type="InterPro" id="IPR013217">
    <property type="entry name" value="Methyltransf_12"/>
</dbReference>
<dbReference type="EMBL" id="CADCVM010000206">
    <property type="protein sequence ID" value="CAA9492557.1"/>
    <property type="molecule type" value="Genomic_DNA"/>
</dbReference>
<gene>
    <name evidence="2" type="ORF">AVDCRST_MAG05-1969</name>
</gene>
<proteinExistence type="predicted"/>
<dbReference type="AlphaFoldDB" id="A0A6J4SIF0"/>
<organism evidence="2">
    <name type="scientific">uncultured Rubrobacteraceae bacterium</name>
    <dbReference type="NCBI Taxonomy" id="349277"/>
    <lineage>
        <taxon>Bacteria</taxon>
        <taxon>Bacillati</taxon>
        <taxon>Actinomycetota</taxon>
        <taxon>Rubrobacteria</taxon>
        <taxon>Rubrobacterales</taxon>
        <taxon>Rubrobacteraceae</taxon>
        <taxon>environmental samples</taxon>
    </lineage>
</organism>
<dbReference type="InterPro" id="IPR029063">
    <property type="entry name" value="SAM-dependent_MTases_sf"/>
</dbReference>
<evidence type="ECO:0000313" key="2">
    <source>
        <dbReference type="EMBL" id="CAA9492557.1"/>
    </source>
</evidence>
<accession>A0A6J4SIF0</accession>
<name>A0A6J4SIF0_9ACTN</name>
<sequence length="245" mass="27174">MRYSDKTFNDRNPVKRFVQRRRLGDALSVLDGLGEDFSGRVLDFGGGSGELSAAVAGRFPGAEVVCYEPTPSILREAEESLSGLGNAKPVGSLREVGGKRGFDYVFCLEVFEHLPPRQTARVVRRVRRLLRDGGTVVVGVPNELFLPALFKGLFRMTRRYGAFDARPGNVLRAVVGRPPGNRPVKKIAAGLPYHFHHTGFDYRELRAVLSDTFEVVRQFGSPIRSELASSEVYFVLRAPDRGPRP</sequence>
<feature type="domain" description="Methyltransferase type 12" evidence="1">
    <location>
        <begin position="42"/>
        <end position="135"/>
    </location>
</feature>
<reference evidence="2" key="1">
    <citation type="submission" date="2020-02" db="EMBL/GenBank/DDBJ databases">
        <authorList>
            <person name="Meier V. D."/>
        </authorList>
    </citation>
    <scope>NUCLEOTIDE SEQUENCE</scope>
    <source>
        <strain evidence="2">AVDCRST_MAG05</strain>
    </source>
</reference>
<dbReference type="Pfam" id="PF08242">
    <property type="entry name" value="Methyltransf_12"/>
    <property type="match status" value="1"/>
</dbReference>
<evidence type="ECO:0000259" key="1">
    <source>
        <dbReference type="Pfam" id="PF08242"/>
    </source>
</evidence>
<dbReference type="CDD" id="cd02440">
    <property type="entry name" value="AdoMet_MTases"/>
    <property type="match status" value="1"/>
</dbReference>
<dbReference type="Gene3D" id="3.40.50.150">
    <property type="entry name" value="Vaccinia Virus protein VP39"/>
    <property type="match status" value="1"/>
</dbReference>
<dbReference type="SUPFAM" id="SSF53335">
    <property type="entry name" value="S-adenosyl-L-methionine-dependent methyltransferases"/>
    <property type="match status" value="1"/>
</dbReference>